<gene>
    <name evidence="2" type="ORF">UFOPK2399_01204</name>
</gene>
<dbReference type="Gene3D" id="3.30.300.20">
    <property type="match status" value="1"/>
</dbReference>
<dbReference type="InterPro" id="IPR036102">
    <property type="entry name" value="OsmC/Ohrsf"/>
</dbReference>
<evidence type="ECO:0000256" key="1">
    <source>
        <dbReference type="SAM" id="MobiDB-lite"/>
    </source>
</evidence>
<dbReference type="AlphaFoldDB" id="A0A6J6PJH4"/>
<proteinExistence type="predicted"/>
<dbReference type="InterPro" id="IPR015946">
    <property type="entry name" value="KH_dom-like_a/b"/>
</dbReference>
<dbReference type="InterPro" id="IPR019904">
    <property type="entry name" value="Peroxiredoxin_OsmC"/>
</dbReference>
<dbReference type="EMBL" id="CAEZXP010000003">
    <property type="protein sequence ID" value="CAB4698726.1"/>
    <property type="molecule type" value="Genomic_DNA"/>
</dbReference>
<dbReference type="PANTHER" id="PTHR42830">
    <property type="entry name" value="OSMOTICALLY INDUCIBLE FAMILY PROTEIN"/>
    <property type="match status" value="1"/>
</dbReference>
<reference evidence="2" key="1">
    <citation type="submission" date="2020-05" db="EMBL/GenBank/DDBJ databases">
        <authorList>
            <person name="Chiriac C."/>
            <person name="Salcher M."/>
            <person name="Ghai R."/>
            <person name="Kavagutti S V."/>
        </authorList>
    </citation>
    <scope>NUCLEOTIDE SEQUENCE</scope>
</reference>
<dbReference type="GO" id="GO:0006979">
    <property type="term" value="P:response to oxidative stress"/>
    <property type="evidence" value="ECO:0007669"/>
    <property type="project" value="InterPro"/>
</dbReference>
<dbReference type="InterPro" id="IPR052707">
    <property type="entry name" value="OsmC_Ohr_Peroxiredoxin"/>
</dbReference>
<accession>A0A6J6PJH4</accession>
<feature type="region of interest" description="Disordered" evidence="1">
    <location>
        <begin position="144"/>
        <end position="168"/>
    </location>
</feature>
<protein>
    <submittedName>
        <fullName evidence="2">Unannotated protein</fullName>
    </submittedName>
</protein>
<dbReference type="InterPro" id="IPR003718">
    <property type="entry name" value="OsmC/Ohr_fam"/>
</dbReference>
<dbReference type="PANTHER" id="PTHR42830:SF1">
    <property type="entry name" value="OSMOTICALLY INDUCIBLE FAMILY PROTEIN"/>
    <property type="match status" value="1"/>
</dbReference>
<dbReference type="Pfam" id="PF02566">
    <property type="entry name" value="OsmC"/>
    <property type="match status" value="1"/>
</dbReference>
<name>A0A6J6PJH4_9ZZZZ</name>
<organism evidence="2">
    <name type="scientific">freshwater metagenome</name>
    <dbReference type="NCBI Taxonomy" id="449393"/>
    <lineage>
        <taxon>unclassified sequences</taxon>
        <taxon>metagenomes</taxon>
        <taxon>ecological metagenomes</taxon>
    </lineage>
</organism>
<evidence type="ECO:0000313" key="2">
    <source>
        <dbReference type="EMBL" id="CAB4698726.1"/>
    </source>
</evidence>
<dbReference type="SUPFAM" id="SSF82784">
    <property type="entry name" value="OsmC-like"/>
    <property type="match status" value="1"/>
</dbReference>
<sequence>MAAHRTATVEWIGDLLEGFGTVRPVEGGSIPEVEVTWRQRTDSSNAGATPEEFLAASHASCYSMALAAGFVGQGFEPEELHVSATVTFENGVGITASQLSVTGIVDGASDEKWREIAGRAKDTCPVSKALAGIEITLVLPDIPDVVEEEPEAADDDEAAGDAADSTEG</sequence>
<dbReference type="NCBIfam" id="TIGR03562">
    <property type="entry name" value="osmo_induc_OsmC"/>
    <property type="match status" value="1"/>
</dbReference>
<dbReference type="GO" id="GO:0004601">
    <property type="term" value="F:peroxidase activity"/>
    <property type="evidence" value="ECO:0007669"/>
    <property type="project" value="InterPro"/>
</dbReference>